<keyword evidence="2" id="KW-1185">Reference proteome</keyword>
<accession>A0AAV5I705</accession>
<dbReference type="PANTHER" id="PTHR33052">
    <property type="entry name" value="DUF4228 DOMAIN PROTEIN-RELATED"/>
    <property type="match status" value="1"/>
</dbReference>
<reference evidence="1 2" key="1">
    <citation type="journal article" date="2021" name="Commun. Biol.">
        <title>The genome of Shorea leprosula (Dipterocarpaceae) highlights the ecological relevance of drought in aseasonal tropical rainforests.</title>
        <authorList>
            <person name="Ng K.K.S."/>
            <person name="Kobayashi M.J."/>
            <person name="Fawcett J.A."/>
            <person name="Hatakeyama M."/>
            <person name="Paape T."/>
            <person name="Ng C.H."/>
            <person name="Ang C.C."/>
            <person name="Tnah L.H."/>
            <person name="Lee C.T."/>
            <person name="Nishiyama T."/>
            <person name="Sese J."/>
            <person name="O'Brien M.J."/>
            <person name="Copetti D."/>
            <person name="Mohd Noor M.I."/>
            <person name="Ong R.C."/>
            <person name="Putra M."/>
            <person name="Sireger I.Z."/>
            <person name="Indrioko S."/>
            <person name="Kosugi Y."/>
            <person name="Izuno A."/>
            <person name="Isagi Y."/>
            <person name="Lee S.L."/>
            <person name="Shimizu K.K."/>
        </authorList>
    </citation>
    <scope>NUCLEOTIDE SEQUENCE [LARGE SCALE GENOMIC DNA]</scope>
    <source>
        <strain evidence="1">214</strain>
    </source>
</reference>
<evidence type="ECO:0000313" key="1">
    <source>
        <dbReference type="EMBL" id="GKU93426.1"/>
    </source>
</evidence>
<comment type="caution">
    <text evidence="1">The sequence shown here is derived from an EMBL/GenBank/DDBJ whole genome shotgun (WGS) entry which is preliminary data.</text>
</comment>
<dbReference type="AlphaFoldDB" id="A0AAV5I705"/>
<dbReference type="EMBL" id="BPVZ01000007">
    <property type="protein sequence ID" value="GKU93426.1"/>
    <property type="molecule type" value="Genomic_DNA"/>
</dbReference>
<proteinExistence type="predicted"/>
<sequence>MGNTVSPCLQHNSRSSSSTKLIFWEGSTRILNGKHIAGEIMFEFPDRMVCHSDSFFIGHPIPALAIDDELMPGQTYFVLPIDRFACNVLTASSIASFSSSAKPAPLNFGDCPFEYIKRENGRVLMKVMPEFITRLITSRGEEEGGSRLDGNSFLCNTPELKKRYEQLVGSKVQVWSPNLETISEQKVRFSPCRFLGLEWKQKKKDRY</sequence>
<dbReference type="Pfam" id="PF14009">
    <property type="entry name" value="PADRE"/>
    <property type="match status" value="1"/>
</dbReference>
<organism evidence="1 2">
    <name type="scientific">Rubroshorea leprosula</name>
    <dbReference type="NCBI Taxonomy" id="152421"/>
    <lineage>
        <taxon>Eukaryota</taxon>
        <taxon>Viridiplantae</taxon>
        <taxon>Streptophyta</taxon>
        <taxon>Embryophyta</taxon>
        <taxon>Tracheophyta</taxon>
        <taxon>Spermatophyta</taxon>
        <taxon>Magnoliopsida</taxon>
        <taxon>eudicotyledons</taxon>
        <taxon>Gunneridae</taxon>
        <taxon>Pentapetalae</taxon>
        <taxon>rosids</taxon>
        <taxon>malvids</taxon>
        <taxon>Malvales</taxon>
        <taxon>Dipterocarpaceae</taxon>
        <taxon>Rubroshorea</taxon>
    </lineage>
</organism>
<dbReference type="Proteomes" id="UP001054252">
    <property type="component" value="Unassembled WGS sequence"/>
</dbReference>
<dbReference type="InterPro" id="IPR025322">
    <property type="entry name" value="PADRE_dom"/>
</dbReference>
<evidence type="ECO:0000313" key="2">
    <source>
        <dbReference type="Proteomes" id="UP001054252"/>
    </source>
</evidence>
<gene>
    <name evidence="1" type="ORF">SLEP1_g7021</name>
</gene>
<protein>
    <submittedName>
        <fullName evidence="1">Uncharacterized protein</fullName>
    </submittedName>
</protein>
<name>A0AAV5I705_9ROSI</name>